<keyword evidence="1" id="KW-0732">Signal</keyword>
<proteinExistence type="predicted"/>
<dbReference type="AlphaFoldDB" id="A0A4Q9GTA7"/>
<dbReference type="Proteomes" id="UP000294194">
    <property type="component" value="Unassembled WGS sequence"/>
</dbReference>
<evidence type="ECO:0000256" key="1">
    <source>
        <dbReference type="SAM" id="SignalP"/>
    </source>
</evidence>
<accession>A0A4Q9GTA7</accession>
<reference evidence="3" key="1">
    <citation type="submission" date="2019-02" db="EMBL/GenBank/DDBJ databases">
        <title>Glaciihabitans arcticus sp. nov., a psychrotolerant bacterium isolated from polar soil.</title>
        <authorList>
            <person name="Dahal R.H."/>
        </authorList>
    </citation>
    <scope>NUCLEOTIDE SEQUENCE [LARGE SCALE GENOMIC DNA]</scope>
    <source>
        <strain evidence="3">RP-3-7</strain>
    </source>
</reference>
<evidence type="ECO:0000313" key="2">
    <source>
        <dbReference type="EMBL" id="TBN57951.1"/>
    </source>
</evidence>
<evidence type="ECO:0008006" key="4">
    <source>
        <dbReference type="Google" id="ProtNLM"/>
    </source>
</evidence>
<keyword evidence="3" id="KW-1185">Reference proteome</keyword>
<sequence>MRKLLGAALVLVLLTGCMSFDGDARVNFEREQAADAELLALQNRLEAVPGVYTATVDIRPSQLDGDPAADDRIEVRVTMRTVDLERFVDVGAFARAAVESGPLATTDHQVIIVAEGREALRLNRFPDTDEQLLEALEYWQKVRALVDPALSLTFDVGGFGAVFSRIITAPEDTPRITAEYTAAFAEISAIPDATVGMPIVDLTGLRLIGELPPGAVMETFGRVIPNIKLFVPMNESRHIGHVSLEWHSSPNDRTGAVYTVSAMQDLRGGEEDLVDVARELAASAGGPTSLQSYLPEHEGSLRFACESSQAFGESIELVEWLAKQGVPVTVADNAGFCSLPDS</sequence>
<feature type="chain" id="PRO_5020953723" description="GerMN domain-containing protein" evidence="1">
    <location>
        <begin position="25"/>
        <end position="342"/>
    </location>
</feature>
<dbReference type="RefSeq" id="WP_130982060.1">
    <property type="nucleotide sequence ID" value="NZ_SISG01000001.1"/>
</dbReference>
<evidence type="ECO:0000313" key="3">
    <source>
        <dbReference type="Proteomes" id="UP000294194"/>
    </source>
</evidence>
<protein>
    <recommendedName>
        <fullName evidence="4">GerMN domain-containing protein</fullName>
    </recommendedName>
</protein>
<dbReference type="PROSITE" id="PS51257">
    <property type="entry name" value="PROKAR_LIPOPROTEIN"/>
    <property type="match status" value="1"/>
</dbReference>
<name>A0A4Q9GTA7_9MICO</name>
<organism evidence="2 3">
    <name type="scientific">Glaciihabitans arcticus</name>
    <dbReference type="NCBI Taxonomy" id="2668039"/>
    <lineage>
        <taxon>Bacteria</taxon>
        <taxon>Bacillati</taxon>
        <taxon>Actinomycetota</taxon>
        <taxon>Actinomycetes</taxon>
        <taxon>Micrococcales</taxon>
        <taxon>Microbacteriaceae</taxon>
        <taxon>Glaciihabitans</taxon>
    </lineage>
</organism>
<dbReference type="EMBL" id="SISG01000001">
    <property type="protein sequence ID" value="TBN57951.1"/>
    <property type="molecule type" value="Genomic_DNA"/>
</dbReference>
<comment type="caution">
    <text evidence="2">The sequence shown here is derived from an EMBL/GenBank/DDBJ whole genome shotgun (WGS) entry which is preliminary data.</text>
</comment>
<feature type="signal peptide" evidence="1">
    <location>
        <begin position="1"/>
        <end position="24"/>
    </location>
</feature>
<gene>
    <name evidence="2" type="ORF">EYE40_11380</name>
</gene>